<dbReference type="Pfam" id="PF04657">
    <property type="entry name" value="DMT_YdcZ"/>
    <property type="match status" value="2"/>
</dbReference>
<dbReference type="InterPro" id="IPR006750">
    <property type="entry name" value="YdcZ"/>
</dbReference>
<dbReference type="EMBL" id="CP097160">
    <property type="protein sequence ID" value="UQN14940.1"/>
    <property type="molecule type" value="Genomic_DNA"/>
</dbReference>
<sequence>MAVGICSATQARVNGSLGASIASGVHAATISFLVGLLVLILITLLVPSAKRGLGSVVRAVRTRHLPWYGLGGGVLGAVFVLAQGVAVPTLGVAMFMTSMVLGQLLGSLLVDATGFLGAPKRNLSVFRVAGAILTGIAVVVIGLGTELTLAALPLLVLGVFAGACVSLQMAVTGLVNVHSGEAVAPGLINFFVGAVVLALAAVLAQAAGWVAPAPLPGADEWYLYVGGALGVLYLIVVAAVVRHLGVFLLTLSVVAGQLIGALLFDLAAGHVSILVLVGVPLAFLGIVVANLSTFRRPGN</sequence>
<reference evidence="2" key="1">
    <citation type="submission" date="2022-05" db="EMBL/GenBank/DDBJ databases">
        <title>Complete genome sequence of toluene-degrading Gulosibacter sediminis strain ACHW.36C.</title>
        <authorList>
            <person name="Wai A.C."/>
            <person name="Lai G.K."/>
            <person name="Griffin S.D."/>
            <person name="Leung F.C."/>
        </authorList>
    </citation>
    <scope>NUCLEOTIDE SEQUENCE [LARGE SCALE GENOMIC DNA]</scope>
    <source>
        <strain evidence="2">ACHW.36C</strain>
    </source>
</reference>
<organism evidence="2">
    <name type="scientific">Gulosibacter sediminis</name>
    <dbReference type="NCBI Taxonomy" id="1729695"/>
    <lineage>
        <taxon>Bacteria</taxon>
        <taxon>Bacillati</taxon>
        <taxon>Actinomycetota</taxon>
        <taxon>Actinomycetes</taxon>
        <taxon>Micrococcales</taxon>
        <taxon>Microbacteriaceae</taxon>
        <taxon>Gulosibacter</taxon>
    </lineage>
</organism>
<gene>
    <name evidence="2" type="ORF">M3M28_00280</name>
</gene>
<dbReference type="PANTHER" id="PTHR34821:SF2">
    <property type="entry name" value="INNER MEMBRANE PROTEIN YDCZ"/>
    <property type="match status" value="1"/>
</dbReference>
<feature type="transmembrane region" description="Helical" evidence="1">
    <location>
        <begin position="187"/>
        <end position="209"/>
    </location>
</feature>
<feature type="transmembrane region" description="Helical" evidence="1">
    <location>
        <begin position="221"/>
        <end position="241"/>
    </location>
</feature>
<protein>
    <submittedName>
        <fullName evidence="2">DMT family transporter</fullName>
    </submittedName>
</protein>
<keyword evidence="1" id="KW-0812">Transmembrane</keyword>
<feature type="transmembrane region" description="Helical" evidence="1">
    <location>
        <begin position="67"/>
        <end position="86"/>
    </location>
</feature>
<dbReference type="PANTHER" id="PTHR34821">
    <property type="entry name" value="INNER MEMBRANE PROTEIN YDCZ"/>
    <property type="match status" value="1"/>
</dbReference>
<feature type="transmembrane region" description="Helical" evidence="1">
    <location>
        <begin position="246"/>
        <end position="264"/>
    </location>
</feature>
<feature type="transmembrane region" description="Helical" evidence="1">
    <location>
        <begin position="125"/>
        <end position="144"/>
    </location>
</feature>
<evidence type="ECO:0000313" key="2">
    <source>
        <dbReference type="EMBL" id="UQN14940.1"/>
    </source>
</evidence>
<feature type="transmembrane region" description="Helical" evidence="1">
    <location>
        <begin position="92"/>
        <end position="118"/>
    </location>
</feature>
<feature type="transmembrane region" description="Helical" evidence="1">
    <location>
        <begin position="150"/>
        <end position="175"/>
    </location>
</feature>
<feature type="transmembrane region" description="Helical" evidence="1">
    <location>
        <begin position="25"/>
        <end position="46"/>
    </location>
</feature>
<proteinExistence type="predicted"/>
<feature type="transmembrane region" description="Helical" evidence="1">
    <location>
        <begin position="270"/>
        <end position="291"/>
    </location>
</feature>
<evidence type="ECO:0000256" key="1">
    <source>
        <dbReference type="SAM" id="Phobius"/>
    </source>
</evidence>
<keyword evidence="1" id="KW-0472">Membrane</keyword>
<keyword evidence="1" id="KW-1133">Transmembrane helix</keyword>
<accession>A0ABY4MWZ4</accession>
<name>A0ABY4MWZ4_9MICO</name>